<evidence type="ECO:0000313" key="2">
    <source>
        <dbReference type="Proteomes" id="UP000691718"/>
    </source>
</evidence>
<proteinExistence type="predicted"/>
<dbReference type="OrthoDB" id="10255969at2759"/>
<name>A0A8S3WTB1_PARAO</name>
<evidence type="ECO:0000313" key="1">
    <source>
        <dbReference type="EMBL" id="CAG4980725.1"/>
    </source>
</evidence>
<dbReference type="AlphaFoldDB" id="A0A8S3WTB1"/>
<gene>
    <name evidence="1" type="ORF">PAPOLLO_LOCUS10112</name>
</gene>
<protein>
    <submittedName>
        <fullName evidence="1">(apollo) hypothetical protein</fullName>
    </submittedName>
</protein>
<organism evidence="1 2">
    <name type="scientific">Parnassius apollo</name>
    <name type="common">Apollo butterfly</name>
    <name type="synonym">Papilio apollo</name>
    <dbReference type="NCBI Taxonomy" id="110799"/>
    <lineage>
        <taxon>Eukaryota</taxon>
        <taxon>Metazoa</taxon>
        <taxon>Ecdysozoa</taxon>
        <taxon>Arthropoda</taxon>
        <taxon>Hexapoda</taxon>
        <taxon>Insecta</taxon>
        <taxon>Pterygota</taxon>
        <taxon>Neoptera</taxon>
        <taxon>Endopterygota</taxon>
        <taxon>Lepidoptera</taxon>
        <taxon>Glossata</taxon>
        <taxon>Ditrysia</taxon>
        <taxon>Papilionoidea</taxon>
        <taxon>Papilionidae</taxon>
        <taxon>Parnassiinae</taxon>
        <taxon>Parnassini</taxon>
        <taxon>Parnassius</taxon>
        <taxon>Parnassius</taxon>
    </lineage>
</organism>
<comment type="caution">
    <text evidence="1">The sequence shown here is derived from an EMBL/GenBank/DDBJ whole genome shotgun (WGS) entry which is preliminary data.</text>
</comment>
<accession>A0A8S3WTB1</accession>
<sequence>MPFSDPHIEYGLWYNPYDKSAVGIGNFLITVTVQIIVNTYAYSLGYCPQSYGLDYYRSGERNMKTLLRLRGFSNRKAQNVTKTWFKTIAAGTSRVQALKESMYREFSCFVNSEHLTTLSFTITEPKLAFNVIFVKLTLLATQFDDIVEDYSAYDGNLEDAFMHFLDENRYSIRPKETW</sequence>
<keyword evidence="2" id="KW-1185">Reference proteome</keyword>
<dbReference type="Proteomes" id="UP000691718">
    <property type="component" value="Unassembled WGS sequence"/>
</dbReference>
<reference evidence="1" key="1">
    <citation type="submission" date="2021-04" db="EMBL/GenBank/DDBJ databases">
        <authorList>
            <person name="Tunstrom K."/>
        </authorList>
    </citation>
    <scope>NUCLEOTIDE SEQUENCE</scope>
</reference>
<dbReference type="EMBL" id="CAJQZP010000714">
    <property type="protein sequence ID" value="CAG4980725.1"/>
    <property type="molecule type" value="Genomic_DNA"/>
</dbReference>